<keyword evidence="7 11" id="KW-0378">Hydrolase</keyword>
<comment type="caution">
    <text evidence="11">The sequence shown here is derived from an EMBL/GenBank/DDBJ whole genome shotgun (WGS) entry which is preliminary data.</text>
</comment>
<dbReference type="GO" id="GO:0008777">
    <property type="term" value="F:acetylornithine deacetylase activity"/>
    <property type="evidence" value="ECO:0007669"/>
    <property type="project" value="UniProtKB-EC"/>
</dbReference>
<evidence type="ECO:0000256" key="6">
    <source>
        <dbReference type="ARBA" id="ARBA00022723"/>
    </source>
</evidence>
<proteinExistence type="inferred from homology"/>
<dbReference type="InterPro" id="IPR002933">
    <property type="entry name" value="Peptidase_M20"/>
</dbReference>
<evidence type="ECO:0000313" key="11">
    <source>
        <dbReference type="EMBL" id="MBA4610858.1"/>
    </source>
</evidence>
<dbReference type="CDD" id="cd03894">
    <property type="entry name" value="M20_ArgE"/>
    <property type="match status" value="1"/>
</dbReference>
<dbReference type="Gene3D" id="3.40.630.10">
    <property type="entry name" value="Zn peptidases"/>
    <property type="match status" value="1"/>
</dbReference>
<organism evidence="11 12">
    <name type="scientific">Stappia taiwanensis</name>
    <dbReference type="NCBI Taxonomy" id="992267"/>
    <lineage>
        <taxon>Bacteria</taxon>
        <taxon>Pseudomonadati</taxon>
        <taxon>Pseudomonadota</taxon>
        <taxon>Alphaproteobacteria</taxon>
        <taxon>Hyphomicrobiales</taxon>
        <taxon>Stappiaceae</taxon>
        <taxon>Stappia</taxon>
    </lineage>
</organism>
<keyword evidence="12" id="KW-1185">Reference proteome</keyword>
<dbReference type="GO" id="GO:0006526">
    <property type="term" value="P:L-arginine biosynthetic process"/>
    <property type="evidence" value="ECO:0007669"/>
    <property type="project" value="UniProtKB-KW"/>
</dbReference>
<keyword evidence="4" id="KW-0055">Arginine biosynthesis</keyword>
<dbReference type="SUPFAM" id="SSF55031">
    <property type="entry name" value="Bacterial exopeptidase dimerisation domain"/>
    <property type="match status" value="1"/>
</dbReference>
<evidence type="ECO:0000259" key="10">
    <source>
        <dbReference type="Pfam" id="PF07687"/>
    </source>
</evidence>
<evidence type="ECO:0000256" key="8">
    <source>
        <dbReference type="ARBA" id="ARBA00022833"/>
    </source>
</evidence>
<dbReference type="InterPro" id="IPR001261">
    <property type="entry name" value="ArgE/DapE_CS"/>
</dbReference>
<protein>
    <submittedName>
        <fullName evidence="11">Acetylornithine deacetylase</fullName>
        <ecNumber evidence="11">3.5.1.16</ecNumber>
    </submittedName>
</protein>
<keyword evidence="6" id="KW-0479">Metal-binding</keyword>
<dbReference type="EMBL" id="JACEON010000003">
    <property type="protein sequence ID" value="MBA4610858.1"/>
    <property type="molecule type" value="Genomic_DNA"/>
</dbReference>
<dbReference type="Pfam" id="PF01546">
    <property type="entry name" value="Peptidase_M20"/>
    <property type="match status" value="1"/>
</dbReference>
<gene>
    <name evidence="11" type="primary">argE</name>
    <name evidence="11" type="ORF">H1W37_04295</name>
</gene>
<feature type="domain" description="Peptidase M20 dimerisation" evidence="10">
    <location>
        <begin position="175"/>
        <end position="286"/>
    </location>
</feature>
<accession>A0A838XQ59</accession>
<dbReference type="Proteomes" id="UP000559404">
    <property type="component" value="Unassembled WGS sequence"/>
</dbReference>
<dbReference type="NCBIfam" id="NF005710">
    <property type="entry name" value="PRK07522.1"/>
    <property type="match status" value="1"/>
</dbReference>
<dbReference type="AlphaFoldDB" id="A0A838XQ59"/>
<dbReference type="RefSeq" id="WP_181759055.1">
    <property type="nucleotide sequence ID" value="NZ_BMCR01000004.1"/>
</dbReference>
<dbReference type="GO" id="GO:0046872">
    <property type="term" value="F:metal ion binding"/>
    <property type="evidence" value="ECO:0007669"/>
    <property type="project" value="UniProtKB-KW"/>
</dbReference>
<dbReference type="SUPFAM" id="SSF53187">
    <property type="entry name" value="Zn-dependent exopeptidases"/>
    <property type="match status" value="1"/>
</dbReference>
<dbReference type="NCBIfam" id="TIGR01892">
    <property type="entry name" value="AcOrn-deacetyl"/>
    <property type="match status" value="1"/>
</dbReference>
<keyword evidence="8" id="KW-0862">Zinc</keyword>
<dbReference type="Pfam" id="PF07687">
    <property type="entry name" value="M20_dimer"/>
    <property type="match status" value="1"/>
</dbReference>
<sequence length="388" mass="41664">MLQTVTPSPTDILRDLVSFDTTSRNSNLELIAWVEAFLEARGIPSTRIYDETGEKANLLATIGPADVPGYVLSGHTDVVPVDGQEWTSAPFSLTERDGRLHGRGACDMKGFLACCLSKAGEMAARDLKAPIHLAFSYDEEVGCKGVPSLITKLVETVAKPRACFVGEPTEMQVVIGHKAKRSYRAIVTGYPCHSSLAPHGVNAIDYAARLLLRVREMGIALAEGPSDALYDIPVTTAHTGTIAGGTALNIVPELCTFAFEFRVLPDQDADALVSEVMRYAREELEPEMTARAAGTGIAFEEISSFPGLATDPEAEITRLTKRLAGRNGHSKVAYGTEAGQFVEIGAIPTIVIGPGSIEQAHKADEFIAIAELESCTAFLDRLIEEACR</sequence>
<reference evidence="11 12" key="2">
    <citation type="submission" date="2020-08" db="EMBL/GenBank/DDBJ databases">
        <title>Stappia taiwanensis sp. nov., isolated from a coastal thermal spring.</title>
        <authorList>
            <person name="Kampfer P."/>
        </authorList>
    </citation>
    <scope>NUCLEOTIDE SEQUENCE [LARGE SCALE GENOMIC DNA]</scope>
    <source>
        <strain evidence="11 12">DSM 23284</strain>
    </source>
</reference>
<dbReference type="EC" id="3.5.1.16" evidence="11"/>
<evidence type="ECO:0000256" key="1">
    <source>
        <dbReference type="ARBA" id="ARBA00001947"/>
    </source>
</evidence>
<keyword evidence="5" id="KW-0028">Amino-acid biosynthesis</keyword>
<dbReference type="PANTHER" id="PTHR43808:SF31">
    <property type="entry name" value="N-ACETYL-L-CITRULLINE DEACETYLASE"/>
    <property type="match status" value="1"/>
</dbReference>
<name>A0A838XQ59_9HYPH</name>
<evidence type="ECO:0000313" key="12">
    <source>
        <dbReference type="Proteomes" id="UP000559404"/>
    </source>
</evidence>
<evidence type="ECO:0000256" key="3">
    <source>
        <dbReference type="ARBA" id="ARBA00022490"/>
    </source>
</evidence>
<dbReference type="InterPro" id="IPR011650">
    <property type="entry name" value="Peptidase_M20_dimer"/>
</dbReference>
<keyword evidence="3" id="KW-0963">Cytoplasm</keyword>
<dbReference type="PANTHER" id="PTHR43808">
    <property type="entry name" value="ACETYLORNITHINE DEACETYLASE"/>
    <property type="match status" value="1"/>
</dbReference>
<evidence type="ECO:0000256" key="4">
    <source>
        <dbReference type="ARBA" id="ARBA00022571"/>
    </source>
</evidence>
<comment type="similarity">
    <text evidence="2">Belongs to the peptidase M20A family. ArgE subfamily.</text>
</comment>
<dbReference type="InterPro" id="IPR036264">
    <property type="entry name" value="Bact_exopeptidase_dim_dom"/>
</dbReference>
<evidence type="ECO:0000256" key="2">
    <source>
        <dbReference type="ARBA" id="ARBA00005691"/>
    </source>
</evidence>
<dbReference type="InterPro" id="IPR010169">
    <property type="entry name" value="AcOrn-deacetyl"/>
</dbReference>
<dbReference type="Gene3D" id="3.30.70.360">
    <property type="match status" value="1"/>
</dbReference>
<evidence type="ECO:0000256" key="7">
    <source>
        <dbReference type="ARBA" id="ARBA00022801"/>
    </source>
</evidence>
<dbReference type="InterPro" id="IPR050072">
    <property type="entry name" value="Peptidase_M20A"/>
</dbReference>
<dbReference type="PROSITE" id="PS00759">
    <property type="entry name" value="ARGE_DAPE_CPG2_2"/>
    <property type="match status" value="1"/>
</dbReference>
<keyword evidence="9" id="KW-0170">Cobalt</keyword>
<evidence type="ECO:0000256" key="5">
    <source>
        <dbReference type="ARBA" id="ARBA00022605"/>
    </source>
</evidence>
<evidence type="ECO:0000256" key="9">
    <source>
        <dbReference type="ARBA" id="ARBA00023285"/>
    </source>
</evidence>
<reference evidence="11 12" key="1">
    <citation type="submission" date="2020-07" db="EMBL/GenBank/DDBJ databases">
        <authorList>
            <person name="Li M."/>
        </authorList>
    </citation>
    <scope>NUCLEOTIDE SEQUENCE [LARGE SCALE GENOMIC DNA]</scope>
    <source>
        <strain evidence="11 12">DSM 23284</strain>
    </source>
</reference>
<comment type="cofactor">
    <cofactor evidence="1">
        <name>Zn(2+)</name>
        <dbReference type="ChEBI" id="CHEBI:29105"/>
    </cofactor>
</comment>